<proteinExistence type="predicted"/>
<evidence type="ECO:0000259" key="1">
    <source>
        <dbReference type="Pfam" id="PF07238"/>
    </source>
</evidence>
<name>A0ABM8QVY9_9BACT</name>
<dbReference type="EMBL" id="CAJNBJ010000001">
    <property type="protein sequence ID" value="CAE6718268.1"/>
    <property type="molecule type" value="Genomic_DNA"/>
</dbReference>
<dbReference type="Gene3D" id="2.40.10.220">
    <property type="entry name" value="predicted glycosyltransferase like domains"/>
    <property type="match status" value="1"/>
</dbReference>
<dbReference type="Proteomes" id="UP000675880">
    <property type="component" value="Unassembled WGS sequence"/>
</dbReference>
<comment type="caution">
    <text evidence="2">The sequence shown here is derived from an EMBL/GenBank/DDBJ whole genome shotgun (WGS) entry which is preliminary data.</text>
</comment>
<protein>
    <submittedName>
        <fullName evidence="2">PilZ domain-containing protein</fullName>
    </submittedName>
</protein>
<keyword evidence="3" id="KW-1185">Reference proteome</keyword>
<dbReference type="InterPro" id="IPR009875">
    <property type="entry name" value="PilZ_domain"/>
</dbReference>
<organism evidence="2 3">
    <name type="scientific">Nitrospira defluvii</name>
    <dbReference type="NCBI Taxonomy" id="330214"/>
    <lineage>
        <taxon>Bacteria</taxon>
        <taxon>Pseudomonadati</taxon>
        <taxon>Nitrospirota</taxon>
        <taxon>Nitrospiria</taxon>
        <taxon>Nitrospirales</taxon>
        <taxon>Nitrospiraceae</taxon>
        <taxon>Nitrospira</taxon>
    </lineage>
</organism>
<sequence length="87" mass="9997">MFAGAPFIGEGLIHNLSETGCLIECERRVLEGSYVTARLLLPDHVRALVIELAAIRWVREHCFGIEFLRVPAEDRSRLRRFLSPHRL</sequence>
<evidence type="ECO:0000313" key="3">
    <source>
        <dbReference type="Proteomes" id="UP000675880"/>
    </source>
</evidence>
<dbReference type="Pfam" id="PF07238">
    <property type="entry name" value="PilZ"/>
    <property type="match status" value="1"/>
</dbReference>
<accession>A0ABM8QVY9</accession>
<evidence type="ECO:0000313" key="2">
    <source>
        <dbReference type="EMBL" id="CAE6718268.1"/>
    </source>
</evidence>
<reference evidence="2 3" key="1">
    <citation type="submission" date="2021-02" db="EMBL/GenBank/DDBJ databases">
        <authorList>
            <person name="Han P."/>
        </authorList>
    </citation>
    <scope>NUCLEOTIDE SEQUENCE [LARGE SCALE GENOMIC DNA]</scope>
    <source>
        <strain evidence="2">Candidatus Nitrospira sp. ZN2</strain>
    </source>
</reference>
<dbReference type="SUPFAM" id="SSF141371">
    <property type="entry name" value="PilZ domain-like"/>
    <property type="match status" value="1"/>
</dbReference>
<gene>
    <name evidence="2" type="ORF">NSPZN2_11566</name>
</gene>
<feature type="domain" description="PilZ" evidence="1">
    <location>
        <begin position="11"/>
        <end position="82"/>
    </location>
</feature>